<gene>
    <name evidence="2" type="ORF">R4146_07615</name>
</gene>
<feature type="region of interest" description="Disordered" evidence="1">
    <location>
        <begin position="163"/>
        <end position="201"/>
    </location>
</feature>
<accession>A0ABU8SNJ8</accession>
<sequence>MKMSFNPNEVKDYAGQNDFSPLPTGNYEVIVKSVGENTTRNGRKSMQLELVIRNDLDNVPGLAETNAKYHNRHVFLDLWTDKSDNQSYNVKDIQSLLYQAGFNQPELDFPLDFINFMTKKPLKAFIKKEKNDFNGKVTERNRVAPYNVTKTDFPNVQHQWSDVHASESQSTPDFKVNFNDSNSTDSFNGEQQAISDDDLPF</sequence>
<evidence type="ECO:0000313" key="3">
    <source>
        <dbReference type="Proteomes" id="UP001370590"/>
    </source>
</evidence>
<name>A0ABU8SNJ8_9LACO</name>
<dbReference type="EMBL" id="JAWMWH010000003">
    <property type="protein sequence ID" value="MEJ6401008.1"/>
    <property type="molecule type" value="Genomic_DNA"/>
</dbReference>
<evidence type="ECO:0000313" key="2">
    <source>
        <dbReference type="EMBL" id="MEJ6401008.1"/>
    </source>
</evidence>
<dbReference type="Proteomes" id="UP001370590">
    <property type="component" value="Unassembled WGS sequence"/>
</dbReference>
<comment type="caution">
    <text evidence="2">The sequence shown here is derived from an EMBL/GenBank/DDBJ whole genome shotgun (WGS) entry which is preliminary data.</text>
</comment>
<feature type="compositionally biased region" description="Polar residues" evidence="1">
    <location>
        <begin position="163"/>
        <end position="172"/>
    </location>
</feature>
<proteinExistence type="predicted"/>
<dbReference type="InterPro" id="IPR007731">
    <property type="entry name" value="DUF669"/>
</dbReference>
<dbReference type="Pfam" id="PF05037">
    <property type="entry name" value="DUF669"/>
    <property type="match status" value="1"/>
</dbReference>
<organism evidence="2 3">
    <name type="scientific">Nicoliella lavandulae</name>
    <dbReference type="NCBI Taxonomy" id="3082954"/>
    <lineage>
        <taxon>Bacteria</taxon>
        <taxon>Bacillati</taxon>
        <taxon>Bacillota</taxon>
        <taxon>Bacilli</taxon>
        <taxon>Lactobacillales</taxon>
        <taxon>Lactobacillaceae</taxon>
        <taxon>Nicoliella</taxon>
    </lineage>
</organism>
<reference evidence="2 3" key="1">
    <citation type="submission" date="2023-10" db="EMBL/GenBank/DDBJ databases">
        <title>Nicoliella lavandulae sp. nov. isolated from Lavandula angustifolia flowers.</title>
        <authorList>
            <person name="Alcantara C."/>
            <person name="Zuniga M."/>
            <person name="Landete J.M."/>
            <person name="Monedero V."/>
        </authorList>
    </citation>
    <scope>NUCLEOTIDE SEQUENCE [LARGE SCALE GENOMIC DNA]</scope>
    <source>
        <strain evidence="2 3">Es01</strain>
    </source>
</reference>
<dbReference type="RefSeq" id="WP_339960856.1">
    <property type="nucleotide sequence ID" value="NZ_JAWMWH010000003.1"/>
</dbReference>
<keyword evidence="3" id="KW-1185">Reference proteome</keyword>
<feature type="compositionally biased region" description="Low complexity" evidence="1">
    <location>
        <begin position="177"/>
        <end position="188"/>
    </location>
</feature>
<protein>
    <submittedName>
        <fullName evidence="2">DUF669 domain-containing protein</fullName>
    </submittedName>
</protein>
<evidence type="ECO:0000256" key="1">
    <source>
        <dbReference type="SAM" id="MobiDB-lite"/>
    </source>
</evidence>